<gene>
    <name evidence="10" type="ORF">CLODIP_2_CD10181</name>
</gene>
<evidence type="ECO:0000256" key="3">
    <source>
        <dbReference type="ARBA" id="ARBA00022617"/>
    </source>
</evidence>
<dbReference type="Proteomes" id="UP000494165">
    <property type="component" value="Unassembled WGS sequence"/>
</dbReference>
<name>A0A8S1CWG8_9INSE</name>
<keyword evidence="6 8" id="KW-0408">Iron</keyword>
<dbReference type="EMBL" id="CADEPI010000072">
    <property type="protein sequence ID" value="CAB3372378.1"/>
    <property type="molecule type" value="Genomic_DNA"/>
</dbReference>
<dbReference type="InterPro" id="IPR002401">
    <property type="entry name" value="Cyt_P450_E_grp-I"/>
</dbReference>
<accession>A0A8S1CWG8</accession>
<dbReference type="InterPro" id="IPR001128">
    <property type="entry name" value="Cyt_P450"/>
</dbReference>
<proteinExistence type="inferred from homology"/>
<keyword evidence="3 8" id="KW-0349">Heme</keyword>
<dbReference type="Pfam" id="PF00067">
    <property type="entry name" value="p450"/>
    <property type="match status" value="1"/>
</dbReference>
<dbReference type="Gene3D" id="1.10.630.10">
    <property type="entry name" value="Cytochrome P450"/>
    <property type="match status" value="1"/>
</dbReference>
<dbReference type="PROSITE" id="PS00086">
    <property type="entry name" value="CYTOCHROME_P450"/>
    <property type="match status" value="1"/>
</dbReference>
<dbReference type="FunFam" id="1.10.630.10:FF:000006">
    <property type="entry name" value="Cytochrome P450 302a1, mitochondrial"/>
    <property type="match status" value="1"/>
</dbReference>
<evidence type="ECO:0000256" key="7">
    <source>
        <dbReference type="ARBA" id="ARBA00023033"/>
    </source>
</evidence>
<dbReference type="GO" id="GO:0004497">
    <property type="term" value="F:monooxygenase activity"/>
    <property type="evidence" value="ECO:0007669"/>
    <property type="project" value="UniProtKB-KW"/>
</dbReference>
<organism evidence="10 11">
    <name type="scientific">Cloeon dipterum</name>
    <dbReference type="NCBI Taxonomy" id="197152"/>
    <lineage>
        <taxon>Eukaryota</taxon>
        <taxon>Metazoa</taxon>
        <taxon>Ecdysozoa</taxon>
        <taxon>Arthropoda</taxon>
        <taxon>Hexapoda</taxon>
        <taxon>Insecta</taxon>
        <taxon>Pterygota</taxon>
        <taxon>Palaeoptera</taxon>
        <taxon>Ephemeroptera</taxon>
        <taxon>Pisciforma</taxon>
        <taxon>Baetidae</taxon>
        <taxon>Cloeon</taxon>
    </lineage>
</organism>
<dbReference type="GO" id="GO:0016705">
    <property type="term" value="F:oxidoreductase activity, acting on paired donors, with incorporation or reduction of molecular oxygen"/>
    <property type="evidence" value="ECO:0007669"/>
    <property type="project" value="InterPro"/>
</dbReference>
<evidence type="ECO:0000256" key="2">
    <source>
        <dbReference type="ARBA" id="ARBA00010617"/>
    </source>
</evidence>
<dbReference type="InterPro" id="IPR036396">
    <property type="entry name" value="Cyt_P450_sf"/>
</dbReference>
<comment type="cofactor">
    <cofactor evidence="1 8">
        <name>heme</name>
        <dbReference type="ChEBI" id="CHEBI:30413"/>
    </cofactor>
</comment>
<dbReference type="InterPro" id="IPR050479">
    <property type="entry name" value="CYP11_CYP27_families"/>
</dbReference>
<protein>
    <recommendedName>
        <fullName evidence="12">Cytochrome P450</fullName>
    </recommendedName>
</protein>
<keyword evidence="4 8" id="KW-0479">Metal-binding</keyword>
<dbReference type="PRINTS" id="PR00463">
    <property type="entry name" value="EP450I"/>
</dbReference>
<evidence type="ECO:0000313" key="11">
    <source>
        <dbReference type="Proteomes" id="UP000494165"/>
    </source>
</evidence>
<keyword evidence="7 9" id="KW-0503">Monooxygenase</keyword>
<evidence type="ECO:0000313" key="10">
    <source>
        <dbReference type="EMBL" id="CAB3372378.1"/>
    </source>
</evidence>
<evidence type="ECO:0000256" key="8">
    <source>
        <dbReference type="PIRSR" id="PIRSR602401-1"/>
    </source>
</evidence>
<dbReference type="AlphaFoldDB" id="A0A8S1CWG8"/>
<dbReference type="CDD" id="cd11054">
    <property type="entry name" value="CYP24A1-like"/>
    <property type="match status" value="1"/>
</dbReference>
<keyword evidence="11" id="KW-1185">Reference proteome</keyword>
<feature type="binding site" description="axial binding residue" evidence="8">
    <location>
        <position position="464"/>
    </location>
    <ligand>
        <name>heme</name>
        <dbReference type="ChEBI" id="CHEBI:30413"/>
    </ligand>
    <ligandPart>
        <name>Fe</name>
        <dbReference type="ChEBI" id="CHEBI:18248"/>
    </ligandPart>
</feature>
<evidence type="ECO:0000256" key="1">
    <source>
        <dbReference type="ARBA" id="ARBA00001971"/>
    </source>
</evidence>
<reference evidence="10 11" key="1">
    <citation type="submission" date="2020-04" db="EMBL/GenBank/DDBJ databases">
        <authorList>
            <person name="Alioto T."/>
            <person name="Alioto T."/>
            <person name="Gomez Garrido J."/>
        </authorList>
    </citation>
    <scope>NUCLEOTIDE SEQUENCE [LARGE SCALE GENOMIC DNA]</scope>
</reference>
<evidence type="ECO:0000256" key="6">
    <source>
        <dbReference type="ARBA" id="ARBA00023004"/>
    </source>
</evidence>
<dbReference type="PANTHER" id="PTHR24279:SF120">
    <property type="entry name" value="CYTOCHROME P450"/>
    <property type="match status" value="1"/>
</dbReference>
<dbReference type="InterPro" id="IPR017972">
    <property type="entry name" value="Cyt_P450_CS"/>
</dbReference>
<evidence type="ECO:0008006" key="12">
    <source>
        <dbReference type="Google" id="ProtNLM"/>
    </source>
</evidence>
<evidence type="ECO:0000256" key="9">
    <source>
        <dbReference type="RuleBase" id="RU000461"/>
    </source>
</evidence>
<dbReference type="GO" id="GO:0005506">
    <property type="term" value="F:iron ion binding"/>
    <property type="evidence" value="ECO:0007669"/>
    <property type="project" value="InterPro"/>
</dbReference>
<evidence type="ECO:0000256" key="5">
    <source>
        <dbReference type="ARBA" id="ARBA00023002"/>
    </source>
</evidence>
<keyword evidence="5 9" id="KW-0560">Oxidoreductase</keyword>
<comment type="similarity">
    <text evidence="2 9">Belongs to the cytochrome P450 family.</text>
</comment>
<dbReference type="PRINTS" id="PR00385">
    <property type="entry name" value="P450"/>
</dbReference>
<evidence type="ECO:0000256" key="4">
    <source>
        <dbReference type="ARBA" id="ARBA00022723"/>
    </source>
</evidence>
<sequence>MSLRVVLPQGRPFGRRVFSTVTAAVDSKPAEWLAARPFEEIPGPKKLPIIGTKYMFLPGLRKYDFSDLTETHREIRKDYGDIVRFSGLEPRRDMVMIYNADDVETVFRNEGIWPERPSLRCLKYFREVVKKDFFKGVGGILNDQGETWHKSRTLVNPVMMQPKTAKQYAAGIDQVAEDFIAKIPGFRDSKSEMPDDFKNELHKWALESIAVIALDTRLGCLDPDLKADSVPQRMIEAIHQLFHDMHILEVKSIVWTMISTPTFKRFLKNASLLLDISYKYIIEAVERSKIKKGDEGPSSVLEKFLERDPDPTRAIVMALDMLFAGVDTTSHALTNVLLHLSENKDKQELLYQEIRKFLPEVNTPITYEMLNDMKYLQACIKESMRIQPVAQGNARTTHQEIVLSGYRVPKNVDVILAHGLLSLSEKYYPQPKKFIPERWIRGGEQAEKMHPFVTLPFGHGARKCVGMRFAKMELEMMLAKMIRRYHWDYKYGPMRYETTLITGPTDPLKFAVTDR</sequence>
<dbReference type="GO" id="GO:0020037">
    <property type="term" value="F:heme binding"/>
    <property type="evidence" value="ECO:0007669"/>
    <property type="project" value="InterPro"/>
</dbReference>
<comment type="caution">
    <text evidence="10">The sequence shown here is derived from an EMBL/GenBank/DDBJ whole genome shotgun (WGS) entry which is preliminary data.</text>
</comment>
<dbReference type="OrthoDB" id="3945418at2759"/>
<dbReference type="PANTHER" id="PTHR24279">
    <property type="entry name" value="CYTOCHROME P450"/>
    <property type="match status" value="1"/>
</dbReference>
<dbReference type="SUPFAM" id="SSF48264">
    <property type="entry name" value="Cytochrome P450"/>
    <property type="match status" value="1"/>
</dbReference>